<keyword evidence="7 14" id="KW-0255">Endonuclease</keyword>
<evidence type="ECO:0000256" key="2">
    <source>
        <dbReference type="ARBA" id="ARBA00009262"/>
    </source>
</evidence>
<keyword evidence="6" id="KW-0677">Repeat</keyword>
<protein>
    <recommendedName>
        <fullName evidence="16">VLRF1 domain-containing protein</fullName>
    </recommendedName>
</protein>
<comment type="subcellular location">
    <subcellularLocation>
        <location evidence="1">Cytoplasm</location>
    </subcellularLocation>
</comment>
<sequence length="667" mass="75659">MEGSPGIQVVSLFDLSPSSPELSGLSIYNKTHGKDNSLENVKPPEINVREAKAPNVLEISDRMNCSTCQCKFDSREEQREHYTLDWHRFNLKRRIQGAEVLSEEDFQEKTRAGDVSSISGSDSESSDELDPRTTSEPGDGSSPNIAQSIRAQRVLFRNGEQQLLSVYRCVLGAAKDLEVTAQQLLSCVKRLQEQPPVVVILMAGGGHFAGAVYQGKEVIKHKTFHRYTDINQLLQSWTDHIKEAQGIFLRAPRSDKTLFLGRNSPITRKDPRVFGIPFCTRRATYREVHRVHTHLFTLQLYEMVVASSLFSRTQVKTLRPRKPGRTEVKEQRTDAADVSEEESPASEDLVEEELTISTLDLREHEVEPRRRRKKRKKREATSATGPSVTSRRTEQDREDEDSAIEETENYTPQPSSALEGDEFSRTRNVLFTCCKTGDAETAKQMLQDVLSGSDDSSGPRLCSSEVVPRLVNEHLPVEGRTLLHVAAAAGHGEVACLLMDAGWDPALRDTNAQTPYSVSVDKRTRLLFRKYRAENPDKYNYSKSQIPGPISEEVEARKAEKKRVQRAQRKQKEKDDKEERLRREAEEAEKKRFAALTEREKRAIAAERRLAAQLNLSNETAGTNVRRCWQCGESLLGKIPFEYLEFSFCSTRCLQEHRRSQVTKPQK</sequence>
<evidence type="ECO:0000256" key="6">
    <source>
        <dbReference type="ARBA" id="ARBA00022737"/>
    </source>
</evidence>
<evidence type="ECO:0000259" key="16">
    <source>
        <dbReference type="PROSITE" id="PS52044"/>
    </source>
</evidence>
<evidence type="ECO:0000256" key="13">
    <source>
        <dbReference type="PROSITE-ProRule" id="PRU00023"/>
    </source>
</evidence>
<evidence type="ECO:0000256" key="9">
    <source>
        <dbReference type="ARBA" id="ARBA00022801"/>
    </source>
</evidence>
<keyword evidence="12" id="KW-0175">Coiled coil</keyword>
<feature type="active site" evidence="14">
    <location>
        <position position="194"/>
    </location>
</feature>
<comment type="similarity">
    <text evidence="2 14">Belongs to the ANKZF1/VMS1 family.</text>
</comment>
<feature type="compositionally biased region" description="Polar residues" evidence="15">
    <location>
        <begin position="381"/>
        <end position="390"/>
    </location>
</feature>
<name>A0ABN9LCN6_9NEOB</name>
<feature type="domain" description="VLRF1" evidence="16">
    <location>
        <begin position="149"/>
        <end position="298"/>
    </location>
</feature>
<dbReference type="PANTHER" id="PTHR16036:SF2">
    <property type="entry name" value="TRNA ENDONUCLEASE ANKZF1"/>
    <property type="match status" value="1"/>
</dbReference>
<keyword evidence="8" id="KW-0863">Zinc-finger</keyword>
<evidence type="ECO:0000256" key="11">
    <source>
        <dbReference type="ARBA" id="ARBA00023043"/>
    </source>
</evidence>
<dbReference type="PANTHER" id="PTHR16036">
    <property type="entry name" value="ANKYRIN REPEAT AND ZINC FINGER DOMAIN-CONTAINING PROTEIN 1"/>
    <property type="match status" value="1"/>
</dbReference>
<dbReference type="PROSITE" id="PS52044">
    <property type="entry name" value="VLRF1"/>
    <property type="match status" value="1"/>
</dbReference>
<feature type="compositionally biased region" description="Low complexity" evidence="15">
    <location>
        <begin position="113"/>
        <end position="123"/>
    </location>
</feature>
<dbReference type="SMART" id="SM00248">
    <property type="entry name" value="ANK"/>
    <property type="match status" value="2"/>
</dbReference>
<keyword evidence="10" id="KW-0862">Zinc</keyword>
<dbReference type="InterPro" id="IPR002110">
    <property type="entry name" value="Ankyrin_rpt"/>
</dbReference>
<feature type="compositionally biased region" description="Acidic residues" evidence="15">
    <location>
        <begin position="396"/>
        <end position="408"/>
    </location>
</feature>
<keyword evidence="4 14" id="KW-0540">Nuclease</keyword>
<gene>
    <name evidence="17" type="ORF">RIMI_LOCUS6212739</name>
</gene>
<keyword evidence="11 13" id="KW-0040">ANK repeat</keyword>
<dbReference type="InterPro" id="IPR041175">
    <property type="entry name" value="VLRF1/Vms1"/>
</dbReference>
<dbReference type="InterPro" id="IPR036770">
    <property type="entry name" value="Ankyrin_rpt-contain_sf"/>
</dbReference>
<comment type="caution">
    <text evidence="17">The sequence shown here is derived from an EMBL/GenBank/DDBJ whole genome shotgun (WGS) entry which is preliminary data.</text>
</comment>
<dbReference type="SUPFAM" id="SSF48403">
    <property type="entry name" value="Ankyrin repeat"/>
    <property type="match status" value="1"/>
</dbReference>
<dbReference type="Pfam" id="PF18826">
    <property type="entry name" value="bVLRF1"/>
    <property type="match status" value="2"/>
</dbReference>
<comment type="domain">
    <text evidence="14">The VLRF1 domain mediates binding to the 60S ribosomal subunit.</text>
</comment>
<evidence type="ECO:0000256" key="8">
    <source>
        <dbReference type="ARBA" id="ARBA00022771"/>
    </source>
</evidence>
<reference evidence="17" key="1">
    <citation type="submission" date="2023-07" db="EMBL/GenBank/DDBJ databases">
        <authorList>
            <person name="Stuckert A."/>
        </authorList>
    </citation>
    <scope>NUCLEOTIDE SEQUENCE</scope>
</reference>
<keyword evidence="18" id="KW-1185">Reference proteome</keyword>
<evidence type="ECO:0000256" key="12">
    <source>
        <dbReference type="ARBA" id="ARBA00023054"/>
    </source>
</evidence>
<evidence type="ECO:0000313" key="17">
    <source>
        <dbReference type="EMBL" id="CAJ0934997.1"/>
    </source>
</evidence>
<feature type="compositionally biased region" description="Basic residues" evidence="15">
    <location>
        <begin position="559"/>
        <end position="569"/>
    </location>
</feature>
<dbReference type="PROSITE" id="PS50088">
    <property type="entry name" value="ANK_REPEAT"/>
    <property type="match status" value="1"/>
</dbReference>
<feature type="region of interest" description="Disordered" evidence="15">
    <location>
        <begin position="316"/>
        <end position="422"/>
    </location>
</feature>
<keyword evidence="9 14" id="KW-0378">Hydrolase</keyword>
<dbReference type="Pfam" id="PF00023">
    <property type="entry name" value="Ank"/>
    <property type="match status" value="1"/>
</dbReference>
<keyword evidence="3 14" id="KW-0963">Cytoplasm</keyword>
<dbReference type="Gene3D" id="1.25.40.20">
    <property type="entry name" value="Ankyrin repeat-containing domain"/>
    <property type="match status" value="1"/>
</dbReference>
<evidence type="ECO:0000256" key="10">
    <source>
        <dbReference type="ARBA" id="ARBA00022833"/>
    </source>
</evidence>
<dbReference type="PROSITE" id="PS50297">
    <property type="entry name" value="ANK_REP_REGION"/>
    <property type="match status" value="1"/>
</dbReference>
<feature type="compositionally biased region" description="Acidic residues" evidence="15">
    <location>
        <begin position="337"/>
        <end position="354"/>
    </location>
</feature>
<evidence type="ECO:0000256" key="14">
    <source>
        <dbReference type="PROSITE-ProRule" id="PRU01389"/>
    </source>
</evidence>
<keyword evidence="5" id="KW-0479">Metal-binding</keyword>
<dbReference type="InterPro" id="IPR047139">
    <property type="entry name" value="ANKZ1/VMS1"/>
</dbReference>
<evidence type="ECO:0000313" key="18">
    <source>
        <dbReference type="Proteomes" id="UP001176940"/>
    </source>
</evidence>
<accession>A0ABN9LCN6</accession>
<feature type="region of interest" description="Disordered" evidence="15">
    <location>
        <begin position="538"/>
        <end position="589"/>
    </location>
</feature>
<dbReference type="Proteomes" id="UP001176940">
    <property type="component" value="Unassembled WGS sequence"/>
</dbReference>
<evidence type="ECO:0000256" key="3">
    <source>
        <dbReference type="ARBA" id="ARBA00022490"/>
    </source>
</evidence>
<evidence type="ECO:0000256" key="5">
    <source>
        <dbReference type="ARBA" id="ARBA00022723"/>
    </source>
</evidence>
<feature type="compositionally biased region" description="Basic residues" evidence="15">
    <location>
        <begin position="369"/>
        <end position="378"/>
    </location>
</feature>
<evidence type="ECO:0000256" key="4">
    <source>
        <dbReference type="ARBA" id="ARBA00022722"/>
    </source>
</evidence>
<evidence type="ECO:0000256" key="7">
    <source>
        <dbReference type="ARBA" id="ARBA00022759"/>
    </source>
</evidence>
<feature type="repeat" description="ANK" evidence="13">
    <location>
        <begin position="478"/>
        <end position="510"/>
    </location>
</feature>
<evidence type="ECO:0000256" key="1">
    <source>
        <dbReference type="ARBA" id="ARBA00004496"/>
    </source>
</evidence>
<feature type="compositionally biased region" description="Polar residues" evidence="15">
    <location>
        <begin position="132"/>
        <end position="144"/>
    </location>
</feature>
<dbReference type="Pfam" id="PF18716">
    <property type="entry name" value="VATC"/>
    <property type="match status" value="1"/>
</dbReference>
<proteinExistence type="inferred from homology"/>
<feature type="compositionally biased region" description="Basic and acidic residues" evidence="15">
    <location>
        <begin position="570"/>
        <end position="589"/>
    </location>
</feature>
<feature type="region of interest" description="Disordered" evidence="15">
    <location>
        <begin position="103"/>
        <end position="144"/>
    </location>
</feature>
<dbReference type="InterPro" id="IPR041540">
    <property type="entry name" value="VATC"/>
</dbReference>
<dbReference type="EMBL" id="CAUEEQ010011103">
    <property type="protein sequence ID" value="CAJ0934997.1"/>
    <property type="molecule type" value="Genomic_DNA"/>
</dbReference>
<feature type="compositionally biased region" description="Basic and acidic residues" evidence="15">
    <location>
        <begin position="324"/>
        <end position="335"/>
    </location>
</feature>
<organism evidence="17 18">
    <name type="scientific">Ranitomeya imitator</name>
    <name type="common">mimic poison frog</name>
    <dbReference type="NCBI Taxonomy" id="111125"/>
    <lineage>
        <taxon>Eukaryota</taxon>
        <taxon>Metazoa</taxon>
        <taxon>Chordata</taxon>
        <taxon>Craniata</taxon>
        <taxon>Vertebrata</taxon>
        <taxon>Euteleostomi</taxon>
        <taxon>Amphibia</taxon>
        <taxon>Batrachia</taxon>
        <taxon>Anura</taxon>
        <taxon>Neobatrachia</taxon>
        <taxon>Hyloidea</taxon>
        <taxon>Dendrobatidae</taxon>
        <taxon>Dendrobatinae</taxon>
        <taxon>Ranitomeya</taxon>
    </lineage>
</organism>
<evidence type="ECO:0000256" key="15">
    <source>
        <dbReference type="SAM" id="MobiDB-lite"/>
    </source>
</evidence>